<sequence>MLIVTGKRFRMPLRGRIYEQNGFCYKQEAALRPGILLRMNALFVAKVLPDYMLPLLKGADVR</sequence>
<proteinExistence type="predicted"/>
<evidence type="ECO:0000313" key="1">
    <source>
        <dbReference type="EMBL" id="KAA6438967.1"/>
    </source>
</evidence>
<comment type="caution">
    <text evidence="1">The sequence shown here is derived from an EMBL/GenBank/DDBJ whole genome shotgun (WGS) entry which is preliminary data.</text>
</comment>
<dbReference type="EMBL" id="VBSN01000039">
    <property type="protein sequence ID" value="KAA6438967.1"/>
    <property type="molecule type" value="Genomic_DNA"/>
</dbReference>
<name>A0A5M8QRT1_9BACT</name>
<evidence type="ECO:0000313" key="2">
    <source>
        <dbReference type="Proteomes" id="UP000323994"/>
    </source>
</evidence>
<dbReference type="AlphaFoldDB" id="A0A5M8QRT1"/>
<protein>
    <submittedName>
        <fullName evidence="1">Uncharacterized protein</fullName>
    </submittedName>
</protein>
<gene>
    <name evidence="1" type="ORF">FEM33_14790</name>
</gene>
<organism evidence="1 2">
    <name type="scientific">Dyadobacter flavalbus</name>
    <dbReference type="NCBI Taxonomy" id="2579942"/>
    <lineage>
        <taxon>Bacteria</taxon>
        <taxon>Pseudomonadati</taxon>
        <taxon>Bacteroidota</taxon>
        <taxon>Cytophagia</taxon>
        <taxon>Cytophagales</taxon>
        <taxon>Spirosomataceae</taxon>
        <taxon>Dyadobacter</taxon>
    </lineage>
</organism>
<keyword evidence="2" id="KW-1185">Reference proteome</keyword>
<accession>A0A5M8QRT1</accession>
<reference evidence="1 2" key="1">
    <citation type="submission" date="2019-05" db="EMBL/GenBank/DDBJ databases">
        <authorList>
            <person name="Qu J.-H."/>
        </authorList>
    </citation>
    <scope>NUCLEOTIDE SEQUENCE [LARGE SCALE GENOMIC DNA]</scope>
    <source>
        <strain evidence="1 2">NS28</strain>
    </source>
</reference>
<dbReference type="Proteomes" id="UP000323994">
    <property type="component" value="Unassembled WGS sequence"/>
</dbReference>